<dbReference type="Proteomes" id="UP001642409">
    <property type="component" value="Unassembled WGS sequence"/>
</dbReference>
<dbReference type="EMBL" id="CATOUU010000263">
    <property type="protein sequence ID" value="CAI9922816.1"/>
    <property type="molecule type" value="Genomic_DNA"/>
</dbReference>
<organism evidence="2">
    <name type="scientific">Hexamita inflata</name>
    <dbReference type="NCBI Taxonomy" id="28002"/>
    <lineage>
        <taxon>Eukaryota</taxon>
        <taxon>Metamonada</taxon>
        <taxon>Diplomonadida</taxon>
        <taxon>Hexamitidae</taxon>
        <taxon>Hexamitinae</taxon>
        <taxon>Hexamita</taxon>
    </lineage>
</organism>
<evidence type="ECO:0000313" key="3">
    <source>
        <dbReference type="EMBL" id="CAL6077791.1"/>
    </source>
</evidence>
<feature type="region of interest" description="Disordered" evidence="1">
    <location>
        <begin position="174"/>
        <end position="194"/>
    </location>
</feature>
<proteinExistence type="predicted"/>
<evidence type="ECO:0000313" key="2">
    <source>
        <dbReference type="EMBL" id="CAI9922816.1"/>
    </source>
</evidence>
<dbReference type="AlphaFoldDB" id="A0AA86NPD7"/>
<keyword evidence="4" id="KW-1185">Reference proteome</keyword>
<gene>
    <name evidence="2" type="ORF">HINF_LOCUS10461</name>
    <name evidence="3" type="ORF">HINF_LOCUS58593</name>
</gene>
<comment type="caution">
    <text evidence="2">The sequence shown here is derived from an EMBL/GenBank/DDBJ whole genome shotgun (WGS) entry which is preliminary data.</text>
</comment>
<reference evidence="2" key="1">
    <citation type="submission" date="2023-06" db="EMBL/GenBank/DDBJ databases">
        <authorList>
            <person name="Kurt Z."/>
        </authorList>
    </citation>
    <scope>NUCLEOTIDE SEQUENCE</scope>
</reference>
<reference evidence="3 4" key="2">
    <citation type="submission" date="2024-07" db="EMBL/GenBank/DDBJ databases">
        <authorList>
            <person name="Akdeniz Z."/>
        </authorList>
    </citation>
    <scope>NUCLEOTIDE SEQUENCE [LARGE SCALE GENOMIC DNA]</scope>
</reference>
<evidence type="ECO:0000256" key="1">
    <source>
        <dbReference type="SAM" id="MobiDB-lite"/>
    </source>
</evidence>
<dbReference type="EMBL" id="CAXDID020000330">
    <property type="protein sequence ID" value="CAL6077791.1"/>
    <property type="molecule type" value="Genomic_DNA"/>
</dbReference>
<evidence type="ECO:0000313" key="4">
    <source>
        <dbReference type="Proteomes" id="UP001642409"/>
    </source>
</evidence>
<name>A0AA86NPD7_9EUKA</name>
<protein>
    <submittedName>
        <fullName evidence="3">Hypothetical_protein</fullName>
    </submittedName>
</protein>
<accession>A0AA86NPD7</accession>
<sequence>MYIYSNVYYNYFIFPLQTLFKSLRRVIPRTPEDRLSEILSRVQSQNLRKPQSSVQIRIFVQEREFPCSQPILRSERVSARHLFVQLPTVSNWFCKQELQIQYLGFVQNHPQIAFSRPLTQITSLKVKPMRLNNIVVPDCDFVPTLRKQLQSLEKPNLPFLVQFQNKFEHSFLPPHLSNTQLQKPNKDKGHKQPKQQIKIQYLIEPYTRPFIDESKYKNQERTKGFEAENIETESNIIAFEIQNEQNLIEQCLNFGICGIDNVQENLIEIVVLNEIVETQTGYITHQHLLDDKQKRITQKFDALIAQLLQYKDPTKDQHNIEFKEFQYAQVVNSLTQQCPPQNNENQYLNLQLLMETTEFKNQMNSIVDGQILLKNHMSGQIQNIVRCETEFQELFLEVEEANLLQDLVTKLSNARSEIKLLLLDEEIVKKCIEKNVNIMLDASNIFQKEIALVYNSLQKEGTTQSLAESERVKTKIQAEEEFQKQIRLIRDLDVLEKIWAEFQQESKYDKN</sequence>